<evidence type="ECO:0000256" key="14">
    <source>
        <dbReference type="SAM" id="MobiDB-lite"/>
    </source>
</evidence>
<evidence type="ECO:0000256" key="5">
    <source>
        <dbReference type="ARBA" id="ARBA00022679"/>
    </source>
</evidence>
<dbReference type="CDD" id="cd19169">
    <property type="entry name" value="SET_SETD1"/>
    <property type="match status" value="1"/>
</dbReference>
<keyword evidence="9" id="KW-0805">Transcription regulation</keyword>
<evidence type="ECO:0000256" key="11">
    <source>
        <dbReference type="ARBA" id="ARBA00023163"/>
    </source>
</evidence>
<feature type="compositionally biased region" description="Pro residues" evidence="14">
    <location>
        <begin position="880"/>
        <end position="891"/>
    </location>
</feature>
<feature type="region of interest" description="Disordered" evidence="14">
    <location>
        <begin position="833"/>
        <end position="1005"/>
    </location>
</feature>
<dbReference type="SUPFAM" id="SSF82199">
    <property type="entry name" value="SET domain"/>
    <property type="match status" value="1"/>
</dbReference>
<dbReference type="GO" id="GO:0048188">
    <property type="term" value="C:Set1C/COMPASS complex"/>
    <property type="evidence" value="ECO:0007669"/>
    <property type="project" value="InterPro"/>
</dbReference>
<keyword evidence="5" id="KW-0808">Transferase</keyword>
<evidence type="ECO:0000256" key="10">
    <source>
        <dbReference type="ARBA" id="ARBA00023159"/>
    </source>
</evidence>
<dbReference type="SMART" id="SM00360">
    <property type="entry name" value="RRM"/>
    <property type="match status" value="1"/>
</dbReference>
<evidence type="ECO:0000256" key="4">
    <source>
        <dbReference type="ARBA" id="ARBA00022603"/>
    </source>
</evidence>
<reference evidence="18" key="2">
    <citation type="submission" date="2025-09" db="UniProtKB">
        <authorList>
            <consortium name="Ensembl"/>
        </authorList>
    </citation>
    <scope>IDENTIFICATION</scope>
</reference>
<feature type="region of interest" description="Disordered" evidence="14">
    <location>
        <begin position="353"/>
        <end position="460"/>
    </location>
</feature>
<keyword evidence="12" id="KW-0539">Nucleus</keyword>
<feature type="compositionally biased region" description="Basic residues" evidence="14">
    <location>
        <begin position="843"/>
        <end position="852"/>
    </location>
</feature>
<evidence type="ECO:0000256" key="6">
    <source>
        <dbReference type="ARBA" id="ARBA00022691"/>
    </source>
</evidence>
<feature type="region of interest" description="Disordered" evidence="14">
    <location>
        <begin position="1069"/>
        <end position="1088"/>
    </location>
</feature>
<dbReference type="GO" id="GO:0042800">
    <property type="term" value="F:histone H3K4 methyltransferase activity"/>
    <property type="evidence" value="ECO:0007669"/>
    <property type="project" value="InterPro"/>
</dbReference>
<evidence type="ECO:0000256" key="2">
    <source>
        <dbReference type="ARBA" id="ARBA00004286"/>
    </source>
</evidence>
<feature type="compositionally biased region" description="Acidic residues" evidence="14">
    <location>
        <begin position="528"/>
        <end position="539"/>
    </location>
</feature>
<evidence type="ECO:0000256" key="7">
    <source>
        <dbReference type="ARBA" id="ARBA00022853"/>
    </source>
</evidence>
<keyword evidence="10" id="KW-0010">Activator</keyword>
<dbReference type="Pfam" id="PF11764">
    <property type="entry name" value="N-SET"/>
    <property type="match status" value="1"/>
</dbReference>
<dbReference type="GO" id="GO:0032259">
    <property type="term" value="P:methylation"/>
    <property type="evidence" value="ECO:0007669"/>
    <property type="project" value="UniProtKB-KW"/>
</dbReference>
<keyword evidence="6" id="KW-0949">S-adenosyl-L-methionine</keyword>
<protein>
    <submittedName>
        <fullName evidence="18">SET domain containing 1A, histone lysine methyltransferase</fullName>
    </submittedName>
</protein>
<dbReference type="PROSITE" id="PS50280">
    <property type="entry name" value="SET"/>
    <property type="match status" value="1"/>
</dbReference>
<dbReference type="PANTHER" id="PTHR45814:SF3">
    <property type="entry name" value="HISTONE-LYSINE N-METHYLTRANSFERASE SETD1A"/>
    <property type="match status" value="1"/>
</dbReference>
<sequence>MDPDGGADSQKAVSLQWKSYKLVQDPAIRRVTQKIYRYDGVHFSVPDSGFPPVGELRDPRPRRLWSRYTELSLPVPKFKLDEFYVGPIPLKEVTFARLNDNIKEPFLAEMCAKFGEVEEMEILFHPKTRKHLGLARVLFTSTRGAKDTVKHLHNTSVMGNIIHAQLDIKGQQRQKYYDLIVNGSYTPQTVPLGGKALTDRLQPQAPTQPQPDTPSEIRRRLSSELAVLAAGVQALTSGNVTPCSVDTGFGDQRLDTPPSSMAGPYTPSSTASSQGGGGTPYSSRSGTPFSQDSGYAGGSSSYIISLFLYFRHSGYNTGTMGSGYPPQDMLPSSSSSSAVSATVGGYKVSRYSDEAQEPSVYHRGRPLYPPNTSYRPNEPQCYPPYPSAGGPGPHMSHHSSMPPPPLANQYDQPLMPERERERDSGGRYGPAGIGSRSSPPPPQRDSSSPEPDSTNESLPFVYHSSSLDSRIEMLLKEQKAKFSFLASDEDDEEDRKEEKQGGKSGDGPRRSSDAKGEREQASPHSSGEDMEISDEEEETTTITTHFGTSMHPPIPSYPPHLPPPPPPGYSLQPPPPPGIPPLPHMELHPEYPPPMPHHMYDYASSMELMNQYSGGTPMSFQMQTHMLSRLHQLRMSSSNDTPGPGEAATADYNSYHLHSIPSHHTHHPYLDQEGSGAALKYHPIHTIASRLPTLAGHEYRAPGDEMSMLAENPHEATVQMVLATLIQEMKNIMQRDLNRKMVENVAFATFDEWWERKETKAKPFQTMVRGVSALRDDEKKEEKVNRPREPHMSLVDWAKSGGMEGFSLRGALRLPSFKVKSLYCNKSLFHLPTDRHGAERDNKRRKKKPRSRKPWELDSEGEETSDGSSTEKADITAPTKQPPSPTYPRPSSPIVLVPPLKKRKKTVSFSTDENESKMQTPTAPPSPSQVLGEPPLLSGRIPDSPIIASSPPSARPSQGIQLLPFASKPGEGNRGPLISPHTTPVKSPGKRGAGKDSSKSPAPPVMVCRTVQNLPLDHASMCRMAFEEAPAPSSRLRLREQVGASSLLQLASASTTDLSVLADVALKMDPDAGDSEETETSDEAEEHKMEGDYFSPESLALVMNSSVLLPADLNTISGVLEAPEEVIGDALTSRGDVGEYFSAVGELCDSEDMEAGVISSQNWSKPVPAPEPPAVKFENRSEFEQMTILYDIWNSGLDGEDLMFLKKTYEKLLQDDHSSDWLNDTHWVNHTNILFNGQLREHVTGCARSEGYYAISRKEKDVYLDLDLPEQVIREVENVDSSGANRVLSERRSEQRRLLTVIGTTAVMDSDLLKLNQLKFRKKKLRFGRSRIHEWGLFAMEPIAADEMVIEYVGQNIRQMVADNREKRYAQQGIGSSYLFRVDHDTIIDATKCGNLARFINHCCTPNCYAKVITIESQKKIVIYSKQPIAVNEEITYDYKFPLEENKIPCLCGTENCRGTLN</sequence>
<dbReference type="Pfam" id="PF00856">
    <property type="entry name" value="SET"/>
    <property type="match status" value="1"/>
</dbReference>
<dbReference type="PANTHER" id="PTHR45814">
    <property type="entry name" value="HISTONE-LYSINE N-METHYLTRANSFERASE SETD1"/>
    <property type="match status" value="1"/>
</dbReference>
<evidence type="ECO:0000313" key="19">
    <source>
        <dbReference type="Proteomes" id="UP000261340"/>
    </source>
</evidence>
<dbReference type="InterPro" id="IPR012677">
    <property type="entry name" value="Nucleotide-bd_a/b_plait_sf"/>
</dbReference>
<dbReference type="InterPro" id="IPR024657">
    <property type="entry name" value="COMPASS_Set1_N-SET"/>
</dbReference>
<feature type="region of interest" description="Disordered" evidence="14">
    <location>
        <begin position="246"/>
        <end position="287"/>
    </location>
</feature>
<evidence type="ECO:0000259" key="15">
    <source>
        <dbReference type="PROSITE" id="PS50102"/>
    </source>
</evidence>
<dbReference type="SMART" id="SM00317">
    <property type="entry name" value="SET"/>
    <property type="match status" value="1"/>
</dbReference>
<dbReference type="InterPro" id="IPR034467">
    <property type="entry name" value="Set1A_RRM"/>
</dbReference>
<evidence type="ECO:0000259" key="17">
    <source>
        <dbReference type="PROSITE" id="PS50868"/>
    </source>
</evidence>
<proteinExistence type="predicted"/>
<dbReference type="InterPro" id="IPR003616">
    <property type="entry name" value="Post-SET_dom"/>
</dbReference>
<dbReference type="PROSITE" id="PS50102">
    <property type="entry name" value="RRM"/>
    <property type="match status" value="1"/>
</dbReference>
<evidence type="ECO:0000256" key="13">
    <source>
        <dbReference type="PROSITE-ProRule" id="PRU00176"/>
    </source>
</evidence>
<feature type="compositionally biased region" description="Low complexity" evidence="14">
    <location>
        <begin position="940"/>
        <end position="957"/>
    </location>
</feature>
<feature type="compositionally biased region" description="Basic and acidic residues" evidence="14">
    <location>
        <begin position="496"/>
        <end position="521"/>
    </location>
</feature>
<reference evidence="18" key="1">
    <citation type="submission" date="2025-08" db="UniProtKB">
        <authorList>
            <consortium name="Ensembl"/>
        </authorList>
    </citation>
    <scope>IDENTIFICATION</scope>
</reference>
<dbReference type="FunFam" id="3.30.70.330:FF:000178">
    <property type="entry name" value="Histone-lysine N-methyltransferase"/>
    <property type="match status" value="1"/>
</dbReference>
<name>A0A3Q0RAL0_AMPCI</name>
<evidence type="ECO:0000259" key="16">
    <source>
        <dbReference type="PROSITE" id="PS50280"/>
    </source>
</evidence>
<keyword evidence="4" id="KW-0489">Methyltransferase</keyword>
<feature type="compositionally biased region" description="Acidic residues" evidence="14">
    <location>
        <begin position="1071"/>
        <end position="1084"/>
    </location>
</feature>
<organism evidence="18 19">
    <name type="scientific">Amphilophus citrinellus</name>
    <name type="common">Midas cichlid</name>
    <name type="synonym">Cichlasoma citrinellum</name>
    <dbReference type="NCBI Taxonomy" id="61819"/>
    <lineage>
        <taxon>Eukaryota</taxon>
        <taxon>Metazoa</taxon>
        <taxon>Chordata</taxon>
        <taxon>Craniata</taxon>
        <taxon>Vertebrata</taxon>
        <taxon>Euteleostomi</taxon>
        <taxon>Actinopterygii</taxon>
        <taxon>Neopterygii</taxon>
        <taxon>Teleostei</taxon>
        <taxon>Neoteleostei</taxon>
        <taxon>Acanthomorphata</taxon>
        <taxon>Ovalentaria</taxon>
        <taxon>Cichlomorphae</taxon>
        <taxon>Cichliformes</taxon>
        <taxon>Cichlidae</taxon>
        <taxon>New World cichlids</taxon>
        <taxon>Cichlasomatinae</taxon>
        <taxon>Heroini</taxon>
        <taxon>Amphilophus</taxon>
    </lineage>
</organism>
<dbReference type="STRING" id="61819.ENSACIP00000009189"/>
<keyword evidence="7" id="KW-0156">Chromatin regulator</keyword>
<feature type="compositionally biased region" description="Low complexity" evidence="14">
    <location>
        <begin position="540"/>
        <end position="551"/>
    </location>
</feature>
<dbReference type="InterPro" id="IPR001214">
    <property type="entry name" value="SET_dom"/>
</dbReference>
<feature type="domain" description="SET" evidence="16">
    <location>
        <begin position="1323"/>
        <end position="1440"/>
    </location>
</feature>
<dbReference type="Ensembl" id="ENSACIT00000009465.1">
    <property type="protein sequence ID" value="ENSACIP00000009189.1"/>
    <property type="gene ID" value="ENSACIG00000007144.1"/>
</dbReference>
<dbReference type="CDD" id="cd12548">
    <property type="entry name" value="RRM_Set1A"/>
    <property type="match status" value="1"/>
</dbReference>
<dbReference type="Proteomes" id="UP000261340">
    <property type="component" value="Unplaced"/>
</dbReference>
<keyword evidence="3" id="KW-0158">Chromosome</keyword>
<dbReference type="OMA" id="KVSRYPD"/>
<keyword evidence="11" id="KW-0804">Transcription</keyword>
<feature type="domain" description="RRM" evidence="15">
    <location>
        <begin position="81"/>
        <end position="169"/>
    </location>
</feature>
<dbReference type="PROSITE" id="PS50868">
    <property type="entry name" value="POST_SET"/>
    <property type="match status" value="1"/>
</dbReference>
<dbReference type="InterPro" id="IPR044570">
    <property type="entry name" value="Set1-like"/>
</dbReference>
<dbReference type="InterPro" id="IPR046341">
    <property type="entry name" value="SET_dom_sf"/>
</dbReference>
<dbReference type="GeneTree" id="ENSGT00940000162290"/>
<keyword evidence="19" id="KW-1185">Reference proteome</keyword>
<dbReference type="Gene3D" id="2.170.270.10">
    <property type="entry name" value="SET domain"/>
    <property type="match status" value="1"/>
</dbReference>
<evidence type="ECO:0000256" key="3">
    <source>
        <dbReference type="ARBA" id="ARBA00022454"/>
    </source>
</evidence>
<evidence type="ECO:0000256" key="1">
    <source>
        <dbReference type="ARBA" id="ARBA00004123"/>
    </source>
</evidence>
<dbReference type="InterPro" id="IPR035979">
    <property type="entry name" value="RBD_domain_sf"/>
</dbReference>
<feature type="region of interest" description="Disordered" evidence="14">
    <location>
        <begin position="485"/>
        <end position="590"/>
    </location>
</feature>
<evidence type="ECO:0000256" key="12">
    <source>
        <dbReference type="ARBA" id="ARBA00023242"/>
    </source>
</evidence>
<feature type="domain" description="Post-SET" evidence="17">
    <location>
        <begin position="1446"/>
        <end position="1462"/>
    </location>
</feature>
<dbReference type="Gene3D" id="3.30.70.330">
    <property type="match status" value="1"/>
</dbReference>
<dbReference type="InterPro" id="IPR037841">
    <property type="entry name" value="SET_SETD1A/B"/>
</dbReference>
<dbReference type="GO" id="GO:0003723">
    <property type="term" value="F:RNA binding"/>
    <property type="evidence" value="ECO:0007669"/>
    <property type="project" value="UniProtKB-UniRule"/>
</dbReference>
<evidence type="ECO:0000256" key="9">
    <source>
        <dbReference type="ARBA" id="ARBA00023015"/>
    </source>
</evidence>
<dbReference type="Pfam" id="PF00076">
    <property type="entry name" value="RRM_1"/>
    <property type="match status" value="1"/>
</dbReference>
<keyword evidence="8 13" id="KW-0694">RNA-binding</keyword>
<dbReference type="SMART" id="SM00508">
    <property type="entry name" value="PostSET"/>
    <property type="match status" value="1"/>
</dbReference>
<evidence type="ECO:0000313" key="18">
    <source>
        <dbReference type="Ensembl" id="ENSACIP00000009189.1"/>
    </source>
</evidence>
<dbReference type="SUPFAM" id="SSF54928">
    <property type="entry name" value="RNA-binding domain, RBD"/>
    <property type="match status" value="1"/>
</dbReference>
<feature type="compositionally biased region" description="Basic and acidic residues" evidence="14">
    <location>
        <begin position="833"/>
        <end position="842"/>
    </location>
</feature>
<dbReference type="SMART" id="SM01291">
    <property type="entry name" value="N-SET"/>
    <property type="match status" value="1"/>
</dbReference>
<feature type="compositionally biased region" description="Pro residues" evidence="14">
    <location>
        <begin position="552"/>
        <end position="583"/>
    </location>
</feature>
<dbReference type="InterPro" id="IPR000504">
    <property type="entry name" value="RRM_dom"/>
</dbReference>
<feature type="compositionally biased region" description="Polar residues" evidence="14">
    <location>
        <begin position="907"/>
        <end position="921"/>
    </location>
</feature>
<comment type="subcellular location">
    <subcellularLocation>
        <location evidence="2">Chromosome</location>
    </subcellularLocation>
    <subcellularLocation>
        <location evidence="1">Nucleus</location>
    </subcellularLocation>
</comment>
<evidence type="ECO:0000256" key="8">
    <source>
        <dbReference type="ARBA" id="ARBA00022884"/>
    </source>
</evidence>
<dbReference type="GO" id="GO:0005694">
    <property type="term" value="C:chromosome"/>
    <property type="evidence" value="ECO:0007669"/>
    <property type="project" value="UniProtKB-SubCell"/>
</dbReference>
<accession>A0A3Q0RAL0</accession>
<dbReference type="FunFam" id="2.170.270.10:FF:000010">
    <property type="entry name" value="Histone-lysine N-methyltransferase"/>
    <property type="match status" value="1"/>
</dbReference>
<feature type="compositionally biased region" description="Basic and acidic residues" evidence="14">
    <location>
        <begin position="416"/>
        <end position="425"/>
    </location>
</feature>